<evidence type="ECO:0000259" key="6">
    <source>
        <dbReference type="PROSITE" id="PS50830"/>
    </source>
</evidence>
<keyword evidence="1" id="KW-0540">Nuclease</keyword>
<dbReference type="PROSITE" id="PS50830">
    <property type="entry name" value="TNASE_3"/>
    <property type="match status" value="1"/>
</dbReference>
<feature type="domain" description="TNase-like" evidence="6">
    <location>
        <begin position="189"/>
        <end position="321"/>
    </location>
</feature>
<dbReference type="SMART" id="SM00318">
    <property type="entry name" value="SNc"/>
    <property type="match status" value="1"/>
</dbReference>
<feature type="transmembrane region" description="Helical" evidence="5">
    <location>
        <begin position="6"/>
        <end position="24"/>
    </location>
</feature>
<feature type="transmembrane region" description="Helical" evidence="5">
    <location>
        <begin position="36"/>
        <end position="55"/>
    </location>
</feature>
<dbReference type="RefSeq" id="WP_101330957.1">
    <property type="nucleotide sequence ID" value="NZ_PJNH01000001.1"/>
</dbReference>
<keyword evidence="5" id="KW-0812">Transmembrane</keyword>
<evidence type="ECO:0000256" key="5">
    <source>
        <dbReference type="SAM" id="Phobius"/>
    </source>
</evidence>
<dbReference type="Gene3D" id="2.40.50.90">
    <property type="match status" value="1"/>
</dbReference>
<dbReference type="CDD" id="cd00175">
    <property type="entry name" value="SNc"/>
    <property type="match status" value="1"/>
</dbReference>
<evidence type="ECO:0000256" key="4">
    <source>
        <dbReference type="SAM" id="MobiDB-lite"/>
    </source>
</evidence>
<feature type="region of interest" description="Disordered" evidence="4">
    <location>
        <begin position="57"/>
        <end position="191"/>
    </location>
</feature>
<name>A0A2I0QY05_9BACI</name>
<evidence type="ECO:0000313" key="8">
    <source>
        <dbReference type="Proteomes" id="UP000243524"/>
    </source>
</evidence>
<gene>
    <name evidence="7" type="ORF">CEY16_05590</name>
</gene>
<feature type="compositionally biased region" description="Basic and acidic residues" evidence="4">
    <location>
        <begin position="108"/>
        <end position="126"/>
    </location>
</feature>
<dbReference type="InterPro" id="IPR035437">
    <property type="entry name" value="SNase_OB-fold_sf"/>
</dbReference>
<feature type="compositionally biased region" description="Low complexity" evidence="4">
    <location>
        <begin position="133"/>
        <end position="144"/>
    </location>
</feature>
<evidence type="ECO:0000313" key="7">
    <source>
        <dbReference type="EMBL" id="PKR79213.1"/>
    </source>
</evidence>
<dbReference type="GO" id="GO:0004519">
    <property type="term" value="F:endonuclease activity"/>
    <property type="evidence" value="ECO:0007669"/>
    <property type="project" value="UniProtKB-KW"/>
</dbReference>
<dbReference type="Proteomes" id="UP000243524">
    <property type="component" value="Unassembled WGS sequence"/>
</dbReference>
<feature type="compositionally biased region" description="Acidic residues" evidence="4">
    <location>
        <begin position="68"/>
        <end position="101"/>
    </location>
</feature>
<feature type="compositionally biased region" description="Basic and acidic residues" evidence="4">
    <location>
        <begin position="145"/>
        <end position="162"/>
    </location>
</feature>
<keyword evidence="8" id="KW-1185">Reference proteome</keyword>
<dbReference type="AlphaFoldDB" id="A0A2I0QY05"/>
<evidence type="ECO:0000256" key="1">
    <source>
        <dbReference type="ARBA" id="ARBA00022722"/>
    </source>
</evidence>
<feature type="compositionally biased region" description="Low complexity" evidence="4">
    <location>
        <begin position="163"/>
        <end position="174"/>
    </location>
</feature>
<evidence type="ECO:0000256" key="2">
    <source>
        <dbReference type="ARBA" id="ARBA00022759"/>
    </source>
</evidence>
<keyword evidence="3" id="KW-0378">Hydrolase</keyword>
<dbReference type="GO" id="GO:0003676">
    <property type="term" value="F:nucleic acid binding"/>
    <property type="evidence" value="ECO:0007669"/>
    <property type="project" value="InterPro"/>
</dbReference>
<dbReference type="InterPro" id="IPR016071">
    <property type="entry name" value="Staphylococal_nuclease_OB-fold"/>
</dbReference>
<dbReference type="GO" id="GO:0016787">
    <property type="term" value="F:hydrolase activity"/>
    <property type="evidence" value="ECO:0007669"/>
    <property type="project" value="UniProtKB-KW"/>
</dbReference>
<proteinExistence type="predicted"/>
<protein>
    <recommendedName>
        <fullName evidence="6">TNase-like domain-containing protein</fullName>
    </recommendedName>
</protein>
<dbReference type="PANTHER" id="PTHR12302:SF3">
    <property type="entry name" value="SERINE_THREONINE-PROTEIN KINASE 31"/>
    <property type="match status" value="1"/>
</dbReference>
<dbReference type="SUPFAM" id="SSF50199">
    <property type="entry name" value="Staphylococcal nuclease"/>
    <property type="match status" value="1"/>
</dbReference>
<dbReference type="EMBL" id="PJNH01000001">
    <property type="protein sequence ID" value="PKR79213.1"/>
    <property type="molecule type" value="Genomic_DNA"/>
</dbReference>
<feature type="compositionally biased region" description="Basic and acidic residues" evidence="4">
    <location>
        <begin position="335"/>
        <end position="355"/>
    </location>
</feature>
<dbReference type="InterPro" id="IPR002071">
    <property type="entry name" value="Thermonucl_AS"/>
</dbReference>
<sequence>MDIIAFIFFVLFIGSLFALFRGHLNLFKVIPIPNRKIASILTIVFFVAFFIAVPAPTEDPNAQANNESDPETNLENETSDIEEDESKDNTEEQSEEQESQDDNNSAKQSEDSNRNSSDDDKEKEDKQDDENNSSDSNEPSNNSSNDKEKEDSSKEDSSKSEDSSSSNDNKANSSTKEKNKSKDDGNNSNLDTATVTRIVDGDTIEINLNGTVESVRLLLVDTPETKHPSKPVQPFGPEASKFATNVLSGKEVKVEYDGPKRDHYGRLLAYLWVDGKNFNKMLLEEGFARLAYVYDPPYTHMDSFTKAQTRAMNAGKNIWSIKGYVQSDGFNYEESTTKNNKEDKQETKEKEKSDTSDTASSGYDGPYDPNGPDRNCGDFDTHAEAQAFYEAAGGPESDPHGLDGNDKDGLACESLP</sequence>
<feature type="compositionally biased region" description="Basic and acidic residues" evidence="4">
    <location>
        <begin position="397"/>
        <end position="410"/>
    </location>
</feature>
<keyword evidence="2" id="KW-0255">Endonuclease</keyword>
<accession>A0A2I0QY05</accession>
<evidence type="ECO:0000256" key="3">
    <source>
        <dbReference type="ARBA" id="ARBA00022801"/>
    </source>
</evidence>
<dbReference type="Pfam" id="PF00565">
    <property type="entry name" value="SNase"/>
    <property type="match status" value="1"/>
</dbReference>
<comment type="caution">
    <text evidence="7">The sequence shown here is derived from an EMBL/GenBank/DDBJ whole genome shotgun (WGS) entry which is preliminary data.</text>
</comment>
<keyword evidence="5" id="KW-0472">Membrane</keyword>
<keyword evidence="5" id="KW-1133">Transmembrane helix</keyword>
<feature type="compositionally biased region" description="Basic and acidic residues" evidence="4">
    <location>
        <begin position="175"/>
        <end position="185"/>
    </location>
</feature>
<reference evidence="7 8" key="1">
    <citation type="submission" date="2017-06" db="EMBL/GenBank/DDBJ databases">
        <title>the draft geome sequence of Illustriluteabacillus marina B3227.</title>
        <authorList>
            <person name="He R.-H."/>
            <person name="Du Z.-J."/>
        </authorList>
    </citation>
    <scope>NUCLEOTIDE SEQUENCE [LARGE SCALE GENOMIC DNA]</scope>
    <source>
        <strain evidence="7 8">B3227</strain>
    </source>
</reference>
<dbReference type="PANTHER" id="PTHR12302">
    <property type="entry name" value="EBNA2 BINDING PROTEIN P100"/>
    <property type="match status" value="1"/>
</dbReference>
<feature type="region of interest" description="Disordered" evidence="4">
    <location>
        <begin position="331"/>
        <end position="416"/>
    </location>
</feature>
<dbReference type="PROSITE" id="PS01123">
    <property type="entry name" value="TNASE_1"/>
    <property type="match status" value="1"/>
</dbReference>
<organism evidence="7 8">
    <name type="scientific">Halalkalibacillus sediminis</name>
    <dbReference type="NCBI Taxonomy" id="2018042"/>
    <lineage>
        <taxon>Bacteria</taxon>
        <taxon>Bacillati</taxon>
        <taxon>Bacillota</taxon>
        <taxon>Bacilli</taxon>
        <taxon>Bacillales</taxon>
        <taxon>Bacillaceae</taxon>
        <taxon>Halalkalibacillus</taxon>
    </lineage>
</organism>
<dbReference type="OrthoDB" id="4376109at2"/>